<reference evidence="1 2" key="1">
    <citation type="submission" date="2018-09" db="EMBL/GenBank/DDBJ databases">
        <title>A high-quality reference genome of wild soybean provides a powerful tool to mine soybean genomes.</title>
        <authorList>
            <person name="Xie M."/>
            <person name="Chung C.Y.L."/>
            <person name="Li M.-W."/>
            <person name="Wong F.-L."/>
            <person name="Chan T.-F."/>
            <person name="Lam H.-M."/>
        </authorList>
    </citation>
    <scope>NUCLEOTIDE SEQUENCE [LARGE SCALE GENOMIC DNA]</scope>
    <source>
        <strain evidence="2">cv. W05</strain>
        <tissue evidence="1">Hypocotyl of etiolated seedlings</tissue>
    </source>
</reference>
<dbReference type="EMBL" id="QZWG01000007">
    <property type="protein sequence ID" value="RZC03615.1"/>
    <property type="molecule type" value="Genomic_DNA"/>
</dbReference>
<name>A0A445JYN2_GLYSO</name>
<protein>
    <submittedName>
        <fullName evidence="1">Uncharacterized protein</fullName>
    </submittedName>
</protein>
<comment type="caution">
    <text evidence="1">The sequence shown here is derived from an EMBL/GenBank/DDBJ whole genome shotgun (WGS) entry which is preliminary data.</text>
</comment>
<sequence length="169" mass="19655">MPLYLFSSNHDEPPCISWLLFRFLNPFLHHFCHIVKSKEWNVKAPLEVIYEEYGEGEKVGDDVDDNMGIMRYPSLSQFYPEFDSDSKLESGFSTIGDSNSPDGVEFRWGEEEEEDREGLIEIALDGCKRKRGLEFNFDEENLIEIDISLSRYKELSNDDEVFSDEISCN</sequence>
<dbReference type="PANTHER" id="PTHR37746:SF1">
    <property type="entry name" value="TRANSMEMBRANE PROTEIN"/>
    <property type="match status" value="1"/>
</dbReference>
<dbReference type="PANTHER" id="PTHR37746">
    <property type="entry name" value="TRANSMEMBRANE PROTEIN"/>
    <property type="match status" value="1"/>
</dbReference>
<gene>
    <name evidence="1" type="ORF">D0Y65_018330</name>
</gene>
<evidence type="ECO:0000313" key="1">
    <source>
        <dbReference type="EMBL" id="RZC03615.1"/>
    </source>
</evidence>
<organism evidence="1 2">
    <name type="scientific">Glycine soja</name>
    <name type="common">Wild soybean</name>
    <dbReference type="NCBI Taxonomy" id="3848"/>
    <lineage>
        <taxon>Eukaryota</taxon>
        <taxon>Viridiplantae</taxon>
        <taxon>Streptophyta</taxon>
        <taxon>Embryophyta</taxon>
        <taxon>Tracheophyta</taxon>
        <taxon>Spermatophyta</taxon>
        <taxon>Magnoliopsida</taxon>
        <taxon>eudicotyledons</taxon>
        <taxon>Gunneridae</taxon>
        <taxon>Pentapetalae</taxon>
        <taxon>rosids</taxon>
        <taxon>fabids</taxon>
        <taxon>Fabales</taxon>
        <taxon>Fabaceae</taxon>
        <taxon>Papilionoideae</taxon>
        <taxon>50 kb inversion clade</taxon>
        <taxon>NPAAA clade</taxon>
        <taxon>indigoferoid/millettioid clade</taxon>
        <taxon>Phaseoleae</taxon>
        <taxon>Glycine</taxon>
        <taxon>Glycine subgen. Soja</taxon>
    </lineage>
</organism>
<keyword evidence="2" id="KW-1185">Reference proteome</keyword>
<accession>A0A445JYN2</accession>
<dbReference type="AlphaFoldDB" id="A0A445JYN2"/>
<proteinExistence type="predicted"/>
<evidence type="ECO:0000313" key="2">
    <source>
        <dbReference type="Proteomes" id="UP000289340"/>
    </source>
</evidence>
<dbReference type="Proteomes" id="UP000289340">
    <property type="component" value="Chromosome 7"/>
</dbReference>